<dbReference type="EMBL" id="FOGL01000010">
    <property type="protein sequence ID" value="SER80994.1"/>
    <property type="molecule type" value="Genomic_DNA"/>
</dbReference>
<proteinExistence type="predicted"/>
<dbReference type="PANTHER" id="PTHR37309:SF1">
    <property type="entry name" value="SLR0284 PROTEIN"/>
    <property type="match status" value="1"/>
</dbReference>
<protein>
    <submittedName>
        <fullName evidence="2">Putative membrane protein</fullName>
    </submittedName>
</protein>
<sequence>MRWVLSLILNALALMLIDYLFDGITIDGFMMALIASIILAVLNAIVKPILIVLTLPITIITLGLFLLVINAITLMLTQALLGDGFIIDGFGTAVIAAILFSILNLFINKIVKE</sequence>
<dbReference type="STRING" id="531814.SAMN04487944_110117"/>
<organism evidence="2 3">
    <name type="scientific">Gracilibacillus ureilyticus</name>
    <dbReference type="NCBI Taxonomy" id="531814"/>
    <lineage>
        <taxon>Bacteria</taxon>
        <taxon>Bacillati</taxon>
        <taxon>Bacillota</taxon>
        <taxon>Bacilli</taxon>
        <taxon>Bacillales</taxon>
        <taxon>Bacillaceae</taxon>
        <taxon>Gracilibacillus</taxon>
    </lineage>
</organism>
<keyword evidence="1" id="KW-0812">Transmembrane</keyword>
<reference evidence="2 3" key="1">
    <citation type="submission" date="2016-10" db="EMBL/GenBank/DDBJ databases">
        <authorList>
            <person name="de Groot N.N."/>
        </authorList>
    </citation>
    <scope>NUCLEOTIDE SEQUENCE [LARGE SCALE GENOMIC DNA]</scope>
    <source>
        <strain evidence="2 3">CGMCC 1.7727</strain>
    </source>
</reference>
<keyword evidence="1" id="KW-0472">Membrane</keyword>
<keyword evidence="3" id="KW-1185">Reference proteome</keyword>
<dbReference type="Proteomes" id="UP000199687">
    <property type="component" value="Unassembled WGS sequence"/>
</dbReference>
<name>A0A1H9S7N6_9BACI</name>
<gene>
    <name evidence="2" type="ORF">SAMN04487944_110117</name>
</gene>
<dbReference type="OrthoDB" id="7205479at2"/>
<dbReference type="InterPro" id="IPR007165">
    <property type="entry name" value="Phage_holin_4_2"/>
</dbReference>
<feature type="transmembrane region" description="Helical" evidence="1">
    <location>
        <begin position="49"/>
        <end position="73"/>
    </location>
</feature>
<dbReference type="PANTHER" id="PTHR37309">
    <property type="entry name" value="SLR0284 PROTEIN"/>
    <property type="match status" value="1"/>
</dbReference>
<dbReference type="RefSeq" id="WP_089741077.1">
    <property type="nucleotide sequence ID" value="NZ_FOGL01000010.1"/>
</dbReference>
<evidence type="ECO:0000256" key="1">
    <source>
        <dbReference type="SAM" id="Phobius"/>
    </source>
</evidence>
<keyword evidence="1" id="KW-1133">Transmembrane helix</keyword>
<dbReference type="AlphaFoldDB" id="A0A1H9S7N6"/>
<dbReference type="Pfam" id="PF04020">
    <property type="entry name" value="Phage_holin_4_2"/>
    <property type="match status" value="1"/>
</dbReference>
<accession>A0A1H9S7N6</accession>
<evidence type="ECO:0000313" key="2">
    <source>
        <dbReference type="EMBL" id="SER80994.1"/>
    </source>
</evidence>
<feature type="transmembrane region" description="Helical" evidence="1">
    <location>
        <begin position="23"/>
        <end position="42"/>
    </location>
</feature>
<feature type="transmembrane region" description="Helical" evidence="1">
    <location>
        <begin position="85"/>
        <end position="107"/>
    </location>
</feature>
<evidence type="ECO:0000313" key="3">
    <source>
        <dbReference type="Proteomes" id="UP000199687"/>
    </source>
</evidence>